<dbReference type="Proteomes" id="UP001375382">
    <property type="component" value="Unassembled WGS sequence"/>
</dbReference>
<evidence type="ECO:0000313" key="2">
    <source>
        <dbReference type="Proteomes" id="UP001375382"/>
    </source>
</evidence>
<evidence type="ECO:0000313" key="1">
    <source>
        <dbReference type="EMBL" id="MEH8019600.1"/>
    </source>
</evidence>
<name>A0ABU8CC85_9GAMM</name>
<dbReference type="EMBL" id="JALAAR010000042">
    <property type="protein sequence ID" value="MEH8019600.1"/>
    <property type="molecule type" value="Genomic_DNA"/>
</dbReference>
<organism evidence="1 2">
    <name type="scientific">Rheinheimera muenzenbergensis</name>
    <dbReference type="NCBI Taxonomy" id="1193628"/>
    <lineage>
        <taxon>Bacteria</taxon>
        <taxon>Pseudomonadati</taxon>
        <taxon>Pseudomonadota</taxon>
        <taxon>Gammaproteobacteria</taxon>
        <taxon>Chromatiales</taxon>
        <taxon>Chromatiaceae</taxon>
        <taxon>Rheinheimera</taxon>
    </lineage>
</organism>
<sequence length="147" mass="16608">MPRQIAKVGDTFWVPIEDNSSVLGQIVEIQKEVLNSITCAFFTVRNTDENCDIEHLFSPISVQFVTKDLFNNGTWSRIANTPVQISSCKLPYREAETDGWIGATVIGSGNIQMFLSAFFGLRAWDEMHDSNYYQKLLLPGVQRHGYA</sequence>
<keyword evidence="2" id="KW-1185">Reference proteome</keyword>
<dbReference type="RefSeq" id="WP_335737977.1">
    <property type="nucleotide sequence ID" value="NZ_JALAAR010000042.1"/>
</dbReference>
<protein>
    <submittedName>
        <fullName evidence="1">Immunity 26/phosphotriesterase HocA family protein</fullName>
    </submittedName>
</protein>
<reference evidence="1 2" key="1">
    <citation type="journal article" date="2023" name="Ecotoxicol. Environ. Saf.">
        <title>Mercury remediation potential of mercury-resistant strain Rheinheimera metallidurans sp. nov. isolated from a municipal waste dumping site.</title>
        <authorList>
            <person name="Yadav V."/>
            <person name="Manjhi A."/>
            <person name="Vadakedath N."/>
        </authorList>
    </citation>
    <scope>NUCLEOTIDE SEQUENCE [LARGE SCALE GENOMIC DNA]</scope>
    <source>
        <strain evidence="1 2">E-49</strain>
    </source>
</reference>
<accession>A0ABU8CC85</accession>
<dbReference type="Pfam" id="PF15428">
    <property type="entry name" value="Imm26"/>
    <property type="match status" value="1"/>
</dbReference>
<dbReference type="InterPro" id="IPR029278">
    <property type="entry name" value="Imm26"/>
</dbReference>
<gene>
    <name evidence="1" type="ORF">MN202_20415</name>
</gene>
<proteinExistence type="predicted"/>
<comment type="caution">
    <text evidence="1">The sequence shown here is derived from an EMBL/GenBank/DDBJ whole genome shotgun (WGS) entry which is preliminary data.</text>
</comment>